<evidence type="ECO:0000313" key="5">
    <source>
        <dbReference type="Proteomes" id="UP000629371"/>
    </source>
</evidence>
<feature type="transmembrane region" description="Helical" evidence="3">
    <location>
        <begin position="280"/>
        <end position="300"/>
    </location>
</feature>
<evidence type="ECO:0000256" key="3">
    <source>
        <dbReference type="SAM" id="Phobius"/>
    </source>
</evidence>
<dbReference type="Proteomes" id="UP000629371">
    <property type="component" value="Unassembled WGS sequence"/>
</dbReference>
<comment type="caution">
    <text evidence="4">The sequence shown here is derived from an EMBL/GenBank/DDBJ whole genome shotgun (WGS) entry which is preliminary data.</text>
</comment>
<dbReference type="EMBL" id="JAERRI010000001">
    <property type="protein sequence ID" value="MBL1087932.1"/>
    <property type="molecule type" value="Genomic_DNA"/>
</dbReference>
<gene>
    <name evidence="4" type="ORF">JK360_00755</name>
</gene>
<keyword evidence="3" id="KW-0812">Transmembrane</keyword>
<feature type="region of interest" description="Disordered" evidence="2">
    <location>
        <begin position="1"/>
        <end position="32"/>
    </location>
</feature>
<keyword evidence="5" id="KW-1185">Reference proteome</keyword>
<dbReference type="SMART" id="SM00028">
    <property type="entry name" value="TPR"/>
    <property type="match status" value="2"/>
</dbReference>
<evidence type="ECO:0000313" key="4">
    <source>
        <dbReference type="EMBL" id="MBL1087932.1"/>
    </source>
</evidence>
<feature type="transmembrane region" description="Helical" evidence="3">
    <location>
        <begin position="385"/>
        <end position="401"/>
    </location>
</feature>
<evidence type="ECO:0000256" key="2">
    <source>
        <dbReference type="SAM" id="MobiDB-lite"/>
    </source>
</evidence>
<dbReference type="SUPFAM" id="SSF48452">
    <property type="entry name" value="TPR-like"/>
    <property type="match status" value="1"/>
</dbReference>
<keyword evidence="3" id="KW-1133">Transmembrane helix</keyword>
<feature type="transmembrane region" description="Helical" evidence="3">
    <location>
        <begin position="316"/>
        <end position="334"/>
    </location>
</feature>
<dbReference type="InterPro" id="IPR019734">
    <property type="entry name" value="TPR_rpt"/>
</dbReference>
<feature type="repeat" description="TPR" evidence="1">
    <location>
        <begin position="69"/>
        <end position="102"/>
    </location>
</feature>
<dbReference type="Gene3D" id="1.25.40.10">
    <property type="entry name" value="Tetratricopeptide repeat domain"/>
    <property type="match status" value="2"/>
</dbReference>
<evidence type="ECO:0000256" key="1">
    <source>
        <dbReference type="PROSITE-ProRule" id="PRU00339"/>
    </source>
</evidence>
<name>A0ABS1MIX3_9ACTN</name>
<reference evidence="4 5" key="1">
    <citation type="submission" date="2021-01" db="EMBL/GenBank/DDBJ databases">
        <title>WGS of actinomycetes isolated from Thailand.</title>
        <authorList>
            <person name="Thawai C."/>
        </authorList>
    </citation>
    <scope>NUCLEOTIDE SEQUENCE [LARGE SCALE GENOMIC DNA]</scope>
    <source>
        <strain evidence="4 5">CH9-7</strain>
    </source>
</reference>
<feature type="transmembrane region" description="Helical" evidence="3">
    <location>
        <begin position="354"/>
        <end position="373"/>
    </location>
</feature>
<accession>A0ABS1MIX3</accession>
<sequence>MVRGRPQCGDVRERRRDVRRPGGLSEEEAQAVTTVHPAVEKAQALIDFDRYDQALALLAQHLAENPDDTGAWIKIGYCQLNTDQPERALDAADEALKLAPGDFGGLILRAQALTRIPDRAWREAEPVLREAVRAAPHHWFGYAMLANAVCRMSMVRHARATGAKELRHEDMAEVLRKAADLAREALRLGPEEVYAHEVAQQIADFSGNRTLAEQLNRAILRIDPTHAEALARQTRQAAEAPGVPAAQAADLYAGGLAAVPDSAELQHGLDRATYRMLRGVRWLALLCVGLAGAMMDLFAVDGEVQRELPLPLGQRLWYLVPMTAIWLVGGLLRYRRRRAGVQLNVRSLIRRHGWSRVVVAQAAWAMLCALLIAEVPWAERPLPQVLFWAGLVPTLATVWFDRPRSR</sequence>
<proteinExistence type="predicted"/>
<organism evidence="4 5">
    <name type="scientific">Streptomyces siderophoricus</name>
    <dbReference type="NCBI Taxonomy" id="2802281"/>
    <lineage>
        <taxon>Bacteria</taxon>
        <taxon>Bacillati</taxon>
        <taxon>Actinomycetota</taxon>
        <taxon>Actinomycetes</taxon>
        <taxon>Kitasatosporales</taxon>
        <taxon>Streptomycetaceae</taxon>
        <taxon>Streptomyces</taxon>
    </lineage>
</organism>
<keyword evidence="3" id="KW-0472">Membrane</keyword>
<dbReference type="PROSITE" id="PS50005">
    <property type="entry name" value="TPR"/>
    <property type="match status" value="1"/>
</dbReference>
<dbReference type="Pfam" id="PF14559">
    <property type="entry name" value="TPR_19"/>
    <property type="match status" value="1"/>
</dbReference>
<dbReference type="InterPro" id="IPR011990">
    <property type="entry name" value="TPR-like_helical_dom_sf"/>
</dbReference>
<protein>
    <submittedName>
        <fullName evidence="4">Tetratricopeptide repeat protein</fullName>
    </submittedName>
</protein>
<keyword evidence="1" id="KW-0802">TPR repeat</keyword>
<feature type="compositionally biased region" description="Basic and acidic residues" evidence="2">
    <location>
        <begin position="10"/>
        <end position="20"/>
    </location>
</feature>